<dbReference type="CDD" id="cd14066">
    <property type="entry name" value="STKc_IRAK"/>
    <property type="match status" value="1"/>
</dbReference>
<comment type="caution">
    <text evidence="22">The sequence shown here is derived from an EMBL/GenBank/DDBJ whole genome shotgun (WGS) entry which is preliminary data.</text>
</comment>
<dbReference type="FunFam" id="3.80.10.10:FF:000363">
    <property type="entry name" value="Leucine-rich repeat family protein"/>
    <property type="match status" value="1"/>
</dbReference>
<dbReference type="InterPro" id="IPR008271">
    <property type="entry name" value="Ser/Thr_kinase_AS"/>
</dbReference>
<dbReference type="Gene3D" id="1.10.510.10">
    <property type="entry name" value="Transferase(Phosphotransferase) domain 1"/>
    <property type="match status" value="1"/>
</dbReference>
<dbReference type="InterPro" id="IPR013210">
    <property type="entry name" value="LRR_N_plant-typ"/>
</dbReference>
<dbReference type="Pfam" id="PF08263">
    <property type="entry name" value="LRRNT_2"/>
    <property type="match status" value="1"/>
</dbReference>
<dbReference type="PROSITE" id="PS51450">
    <property type="entry name" value="LRR"/>
    <property type="match status" value="1"/>
</dbReference>
<evidence type="ECO:0000256" key="4">
    <source>
        <dbReference type="ARBA" id="ARBA00022527"/>
    </source>
</evidence>
<dbReference type="PANTHER" id="PTHR45974:SF266">
    <property type="entry name" value="LEUCINE-RICH REPEAT RECEPTOR PROTEIN KINASE HPCA1"/>
    <property type="match status" value="1"/>
</dbReference>
<feature type="transmembrane region" description="Helical" evidence="19">
    <location>
        <begin position="557"/>
        <end position="582"/>
    </location>
</feature>
<accession>A0A6D2IQT4</accession>
<dbReference type="InterPro" id="IPR017441">
    <property type="entry name" value="Protein_kinase_ATP_BS"/>
</dbReference>
<evidence type="ECO:0000256" key="10">
    <source>
        <dbReference type="ARBA" id="ARBA00022741"/>
    </source>
</evidence>
<keyword evidence="4" id="KW-0723">Serine/threonine-protein kinase</keyword>
<dbReference type="SMART" id="SM00220">
    <property type="entry name" value="S_TKc"/>
    <property type="match status" value="1"/>
</dbReference>
<comment type="subcellular location">
    <subcellularLocation>
        <location evidence="1">Membrane</location>
        <topology evidence="1">Single-pass type I membrane protein</topology>
    </subcellularLocation>
</comment>
<evidence type="ECO:0000256" key="7">
    <source>
        <dbReference type="ARBA" id="ARBA00022692"/>
    </source>
</evidence>
<dbReference type="AlphaFoldDB" id="A0A6D2IQT4"/>
<dbReference type="Pfam" id="PF00069">
    <property type="entry name" value="Pkinase"/>
    <property type="match status" value="1"/>
</dbReference>
<dbReference type="GO" id="GO:0005524">
    <property type="term" value="F:ATP binding"/>
    <property type="evidence" value="ECO:0007669"/>
    <property type="project" value="UniProtKB-UniRule"/>
</dbReference>
<evidence type="ECO:0000256" key="1">
    <source>
        <dbReference type="ARBA" id="ARBA00004479"/>
    </source>
</evidence>
<dbReference type="InterPro" id="IPR000719">
    <property type="entry name" value="Prot_kinase_dom"/>
</dbReference>
<evidence type="ECO:0000256" key="17">
    <source>
        <dbReference type="PROSITE-ProRule" id="PRU10141"/>
    </source>
</evidence>
<evidence type="ECO:0000256" key="15">
    <source>
        <dbReference type="ARBA" id="ARBA00023170"/>
    </source>
</evidence>
<keyword evidence="16" id="KW-0325">Glycoprotein</keyword>
<keyword evidence="11" id="KW-0418">Kinase</keyword>
<evidence type="ECO:0000256" key="18">
    <source>
        <dbReference type="SAM" id="MobiDB-lite"/>
    </source>
</evidence>
<dbReference type="InterPro" id="IPR011009">
    <property type="entry name" value="Kinase-like_dom_sf"/>
</dbReference>
<evidence type="ECO:0000256" key="16">
    <source>
        <dbReference type="ARBA" id="ARBA00023180"/>
    </source>
</evidence>
<feature type="domain" description="Protein kinase" evidence="21">
    <location>
        <begin position="631"/>
        <end position="905"/>
    </location>
</feature>
<dbReference type="InterPro" id="IPR032675">
    <property type="entry name" value="LRR_dom_sf"/>
</dbReference>
<keyword evidence="8 20" id="KW-0732">Signal</keyword>
<evidence type="ECO:0000256" key="8">
    <source>
        <dbReference type="ARBA" id="ARBA00022729"/>
    </source>
</evidence>
<keyword evidence="9" id="KW-0677">Repeat</keyword>
<evidence type="ECO:0000256" key="19">
    <source>
        <dbReference type="SAM" id="Phobius"/>
    </source>
</evidence>
<keyword evidence="12 17" id="KW-0067">ATP-binding</keyword>
<dbReference type="FunFam" id="3.80.10.10:FF:000542">
    <property type="entry name" value="Leucine-rich repeat protein kinase family protein"/>
    <property type="match status" value="1"/>
</dbReference>
<evidence type="ECO:0000256" key="5">
    <source>
        <dbReference type="ARBA" id="ARBA00022614"/>
    </source>
</evidence>
<feature type="signal peptide" evidence="20">
    <location>
        <begin position="1"/>
        <end position="23"/>
    </location>
</feature>
<keyword evidence="7 19" id="KW-0812">Transmembrane</keyword>
<dbReference type="Gene3D" id="3.30.200.20">
    <property type="entry name" value="Phosphorylase Kinase, domain 1"/>
    <property type="match status" value="1"/>
</dbReference>
<dbReference type="PROSITE" id="PS00108">
    <property type="entry name" value="PROTEIN_KINASE_ST"/>
    <property type="match status" value="1"/>
</dbReference>
<evidence type="ECO:0000256" key="13">
    <source>
        <dbReference type="ARBA" id="ARBA00022989"/>
    </source>
</evidence>
<dbReference type="EMBL" id="CACVBM020001056">
    <property type="protein sequence ID" value="CAA7027474.1"/>
    <property type="molecule type" value="Genomic_DNA"/>
</dbReference>
<evidence type="ECO:0000313" key="22">
    <source>
        <dbReference type="EMBL" id="CAA7027474.1"/>
    </source>
</evidence>
<feature type="chain" id="PRO_5025460247" description="non-specific serine/threonine protein kinase" evidence="20">
    <location>
        <begin position="24"/>
        <end position="950"/>
    </location>
</feature>
<comment type="similarity">
    <text evidence="2">Belongs to the protein kinase superfamily. Ser/Thr protein kinase family.</text>
</comment>
<keyword evidence="15" id="KW-0675">Receptor</keyword>
<protein>
    <recommendedName>
        <fullName evidence="3">non-specific serine/threonine protein kinase</fullName>
        <ecNumber evidence="3">2.7.11.1</ecNumber>
    </recommendedName>
</protein>
<dbReference type="OrthoDB" id="2015206at2759"/>
<dbReference type="InterPro" id="IPR001611">
    <property type="entry name" value="Leu-rich_rpt"/>
</dbReference>
<reference evidence="22" key="1">
    <citation type="submission" date="2020-01" db="EMBL/GenBank/DDBJ databases">
        <authorList>
            <person name="Mishra B."/>
        </authorList>
    </citation>
    <scope>NUCLEOTIDE SEQUENCE [LARGE SCALE GENOMIC DNA]</scope>
</reference>
<feature type="binding site" evidence="17">
    <location>
        <position position="659"/>
    </location>
    <ligand>
        <name>ATP</name>
        <dbReference type="ChEBI" id="CHEBI:30616"/>
    </ligand>
</feature>
<feature type="region of interest" description="Disordered" evidence="18">
    <location>
        <begin position="916"/>
        <end position="950"/>
    </location>
</feature>
<evidence type="ECO:0000256" key="9">
    <source>
        <dbReference type="ARBA" id="ARBA00022737"/>
    </source>
</evidence>
<dbReference type="EC" id="2.7.11.1" evidence="3"/>
<evidence type="ECO:0000259" key="21">
    <source>
        <dbReference type="PROSITE" id="PS50011"/>
    </source>
</evidence>
<evidence type="ECO:0000256" key="12">
    <source>
        <dbReference type="ARBA" id="ARBA00022840"/>
    </source>
</evidence>
<evidence type="ECO:0000256" key="6">
    <source>
        <dbReference type="ARBA" id="ARBA00022679"/>
    </source>
</evidence>
<proteinExistence type="inferred from homology"/>
<keyword evidence="23" id="KW-1185">Reference proteome</keyword>
<evidence type="ECO:0000313" key="23">
    <source>
        <dbReference type="Proteomes" id="UP000467841"/>
    </source>
</evidence>
<evidence type="ECO:0000256" key="2">
    <source>
        <dbReference type="ARBA" id="ARBA00008684"/>
    </source>
</evidence>
<dbReference type="Proteomes" id="UP000467841">
    <property type="component" value="Unassembled WGS sequence"/>
</dbReference>
<dbReference type="SUPFAM" id="SSF52058">
    <property type="entry name" value="L domain-like"/>
    <property type="match status" value="1"/>
</dbReference>
<dbReference type="PROSITE" id="PS50011">
    <property type="entry name" value="PROTEIN_KINASE_DOM"/>
    <property type="match status" value="1"/>
</dbReference>
<sequence>MSSRIGAFMLLILLFFQTCSVSALTNGLDGSALQALKAEWTKAPENWEGADPCGTGWVGITCSNDRVVSISLGNLNLEGKLSGDISALTELQILDLSYNTKLSGPLPSNIGDLKKLRNLILVGCSFSGQIPESIGSLEQLIYLSLNLNQFSGTIPSSIGRLSKLYWFDIADNQIEGKIPVSNGTDSPGLDMLLETKHFHFGKNKLSGEIPDKLFSSNMTLIHVLFDGNRFTGTIPKTLSLVKTLTVLRLDRNGLSGEIPSSLSNLTNLNELYLANNRFTGSLPNLTSLTGLFTLDVSNNTLDSSTIPSWISSLSSLATIRMEGIQLVGPIPIFLFSPAQLQTVILKRNRINETLDFGTNYSNQLEFVDLQYNEITAYKPPTNNKRIQVILTDNLVCQEVGNAPGYCSSVQHNSSYSTIPTSCSPCDQGMEASPSCRCAYPFTGTLFFRSPSFSGFFNSTNFETLQRGIAAFFKKFGYPVDSVAVRNIRENPNDHQLLIDLLVFPLGREIFNMTGMSHVNFAFSNQTYKPPSVFGPYIFRANPYNHFADGEGSKSSNMAIIIGAAVGAVVLLLLLTIAGIYALRQKKRAQRETNQNNPFAKWDTSKSSIDAPQLMGAKAYSFEELKRCTDNFSEANDVGGGGYGKVYRGILPSGQLIAIKRAQQGSLQGGLEFKTEIELLSRVHHKNVVRLLGFCFDRSEQMLVYEYIPNGSLRDSLSGKSGIRLDWARRLRIALGSGKGIAYLHELADPPIIHRDIKSNNILLDENLTAKVADFGLSKLVGDPEKTHVTTQVKGTMGYLDPEYYMTNQLTEKSDVYGYGVVMLELLTGKSPIERGKYVVREVKTKMNKSRSLYDLQELLDTTIIASSSNLKGFEKYVDLALRCVEEEGVNRPSMGEVVKEIENIMQLAGLNPNVDSASSSRTYEGASGNPYGKDSFDYSANFPDSKVEPQ</sequence>
<keyword evidence="10 17" id="KW-0547">Nucleotide-binding</keyword>
<dbReference type="Pfam" id="PF00560">
    <property type="entry name" value="LRR_1"/>
    <property type="match status" value="5"/>
</dbReference>
<dbReference type="FunFam" id="3.30.200.20:FF:000328">
    <property type="entry name" value="Leucine-rich repeat protein kinase family protein"/>
    <property type="match status" value="1"/>
</dbReference>
<evidence type="ECO:0000256" key="11">
    <source>
        <dbReference type="ARBA" id="ARBA00022777"/>
    </source>
</evidence>
<dbReference type="FunFam" id="1.10.510.10:FF:000453">
    <property type="entry name" value="LRR receptor-like serine/threonine-protein kinase HSL2"/>
    <property type="match status" value="1"/>
</dbReference>
<dbReference type="GO" id="GO:0004674">
    <property type="term" value="F:protein serine/threonine kinase activity"/>
    <property type="evidence" value="ECO:0007669"/>
    <property type="project" value="UniProtKB-KW"/>
</dbReference>
<evidence type="ECO:0000256" key="20">
    <source>
        <dbReference type="SAM" id="SignalP"/>
    </source>
</evidence>
<dbReference type="PANTHER" id="PTHR45974">
    <property type="entry name" value="RECEPTOR-LIKE PROTEIN 55"/>
    <property type="match status" value="1"/>
</dbReference>
<dbReference type="Gene3D" id="3.80.10.10">
    <property type="entry name" value="Ribonuclease Inhibitor"/>
    <property type="match status" value="2"/>
</dbReference>
<organism evidence="22 23">
    <name type="scientific">Microthlaspi erraticum</name>
    <dbReference type="NCBI Taxonomy" id="1685480"/>
    <lineage>
        <taxon>Eukaryota</taxon>
        <taxon>Viridiplantae</taxon>
        <taxon>Streptophyta</taxon>
        <taxon>Embryophyta</taxon>
        <taxon>Tracheophyta</taxon>
        <taxon>Spermatophyta</taxon>
        <taxon>Magnoliopsida</taxon>
        <taxon>eudicotyledons</taxon>
        <taxon>Gunneridae</taxon>
        <taxon>Pentapetalae</taxon>
        <taxon>rosids</taxon>
        <taxon>malvids</taxon>
        <taxon>Brassicales</taxon>
        <taxon>Brassicaceae</taxon>
        <taxon>Coluteocarpeae</taxon>
        <taxon>Microthlaspi</taxon>
    </lineage>
</organism>
<dbReference type="GO" id="GO:0016020">
    <property type="term" value="C:membrane"/>
    <property type="evidence" value="ECO:0007669"/>
    <property type="project" value="UniProtKB-SubCell"/>
</dbReference>
<gene>
    <name evidence="22" type="ORF">MERR_LOCUS14709</name>
</gene>
<evidence type="ECO:0000256" key="3">
    <source>
        <dbReference type="ARBA" id="ARBA00012513"/>
    </source>
</evidence>
<keyword evidence="6" id="KW-0808">Transferase</keyword>
<name>A0A6D2IQT4_9BRAS</name>
<dbReference type="PROSITE" id="PS00107">
    <property type="entry name" value="PROTEIN_KINASE_ATP"/>
    <property type="match status" value="1"/>
</dbReference>
<dbReference type="SUPFAM" id="SSF56112">
    <property type="entry name" value="Protein kinase-like (PK-like)"/>
    <property type="match status" value="1"/>
</dbReference>
<keyword evidence="13 19" id="KW-1133">Transmembrane helix</keyword>
<keyword evidence="14 19" id="KW-0472">Membrane</keyword>
<keyword evidence="5" id="KW-0433">Leucine-rich repeat</keyword>
<evidence type="ECO:0000256" key="14">
    <source>
        <dbReference type="ARBA" id="ARBA00023136"/>
    </source>
</evidence>